<gene>
    <name evidence="1" type="ORF">Ae201684_002246</name>
</gene>
<proteinExistence type="predicted"/>
<evidence type="ECO:0000313" key="2">
    <source>
        <dbReference type="Proteomes" id="UP000481153"/>
    </source>
</evidence>
<dbReference type="AlphaFoldDB" id="A0A6G0XR00"/>
<evidence type="ECO:0000313" key="1">
    <source>
        <dbReference type="EMBL" id="KAF0742849.1"/>
    </source>
</evidence>
<dbReference type="EMBL" id="VJMJ01000023">
    <property type="protein sequence ID" value="KAF0742849.1"/>
    <property type="molecule type" value="Genomic_DNA"/>
</dbReference>
<comment type="caution">
    <text evidence="1">The sequence shown here is derived from an EMBL/GenBank/DDBJ whole genome shotgun (WGS) entry which is preliminary data.</text>
</comment>
<name>A0A6G0XR00_9STRA</name>
<accession>A0A6G0XR00</accession>
<reference evidence="1 2" key="1">
    <citation type="submission" date="2019-07" db="EMBL/GenBank/DDBJ databases">
        <title>Genomics analysis of Aphanomyces spp. identifies a new class of oomycete effector associated with host adaptation.</title>
        <authorList>
            <person name="Gaulin E."/>
        </authorList>
    </citation>
    <scope>NUCLEOTIDE SEQUENCE [LARGE SCALE GENOMIC DNA]</scope>
    <source>
        <strain evidence="1 2">ATCC 201684</strain>
    </source>
</reference>
<organism evidence="1 2">
    <name type="scientific">Aphanomyces euteiches</name>
    <dbReference type="NCBI Taxonomy" id="100861"/>
    <lineage>
        <taxon>Eukaryota</taxon>
        <taxon>Sar</taxon>
        <taxon>Stramenopiles</taxon>
        <taxon>Oomycota</taxon>
        <taxon>Saprolegniomycetes</taxon>
        <taxon>Saprolegniales</taxon>
        <taxon>Verrucalvaceae</taxon>
        <taxon>Aphanomyces</taxon>
    </lineage>
</organism>
<protein>
    <submittedName>
        <fullName evidence="1">Uncharacterized protein</fullName>
    </submittedName>
</protein>
<sequence>MFAMTHNLKNETSATTSSSMIYSNFHEDDDFELGPPPAVCPSLERQAAMDVTLDQSMPLSSTRMSKATAWFSSMTGETF</sequence>
<keyword evidence="2" id="KW-1185">Reference proteome</keyword>
<dbReference type="Proteomes" id="UP000481153">
    <property type="component" value="Unassembled WGS sequence"/>
</dbReference>